<name>A0A0G4IZE8_PLABS</name>
<dbReference type="EMBL" id="OVEO01000002">
    <property type="protein sequence ID" value="SPQ93844.1"/>
    <property type="molecule type" value="Genomic_DNA"/>
</dbReference>
<dbReference type="OrthoDB" id="4034597at2759"/>
<reference evidence="2 4" key="2">
    <citation type="submission" date="2018-03" db="EMBL/GenBank/DDBJ databases">
        <authorList>
            <person name="Fogelqvist J."/>
        </authorList>
    </citation>
    <scope>NUCLEOTIDE SEQUENCE [LARGE SCALE GENOMIC DNA]</scope>
</reference>
<dbReference type="EMBL" id="CDSF01000101">
    <property type="protein sequence ID" value="CEP00670.1"/>
    <property type="molecule type" value="Genomic_DNA"/>
</dbReference>
<evidence type="ECO:0000313" key="1">
    <source>
        <dbReference type="EMBL" id="CEP00670.1"/>
    </source>
</evidence>
<keyword evidence="2" id="KW-0496">Mitochondrion</keyword>
<dbReference type="AlphaFoldDB" id="A0A0G4IZE8"/>
<sequence>MSEFEVAPEVALQCLLPADDAERAPVPKALHGALDLLTRSRALCTVLSFRDWRDLLAVSYSLNRYLQFSPFWPWLFNHIVVRPDRLPAGFSVFRLVARVLYPNSPALNRPLLHGATAPTPTRPSAPTPVVVCLTRQDSIELRTALVRRALSTSNAPTATQHEAVIVAVDALLQFGVPAEQVVDLAASVESPNRTLQVCIAAYLAMRPGGPPANLHTLVRTATTFIDFVGLCAGVGVDGLRESKWDLRGTRWPQAVRRMIIKSLASMSWWQLLDLCTQGRQGLMKALFKSLHFVTLLRPSDDAGHRRLYLLQSIVRGARYPTCPDAFAAWHNTIVTPLIDLVQAHQGRIEVPAEWIADHFNAALAGRPLVRPLKRSIDMLLARYGNTSATWALIMDSPALFASWGDLAGNLVSIICADCPIASVQRLGHALLAKGAAVTALAVYRAALRVQAAMDNEFMSKVSDAIAASPDGDSVQVTVENLVKDRKGNWTSLDKTINVARTFGADTVAAYLTWLSDVTDGLLSRSTPVPGASSIIVCSSELTNNPVRTGAPPAIPSYSPVALWRNETVSLARSGVGDTILAGITWCQPEGSTVPVDLDLSAIFFQESFACLGSCSFQTPSFLAEHSGDIRSAPFPNGSMEYVTIGIERLRQAGCRYVALTVHSFTGQSMDTLADASVFVANPARSGTGPNGLSILTAARLTGKGTCNVAAFLTIGADGAASFTCVDHTLNVDARTARSSSNRAGDAVSRCLRGPSAIGALRSVQVAALYSAQLCERVHVVGRNGAAADLVRASSESSGAWLARIVAAVDDAGVLSDVAPANMAGAPSRARLVFVDELVPIRDVVRSTWRSCADTLAVVIVVRLQSHETGLEEYAGGADGHGPRTFVCKGWDTLRLLRQALSLDGTANRQ</sequence>
<proteinExistence type="predicted"/>
<evidence type="ECO:0000313" key="2">
    <source>
        <dbReference type="EMBL" id="SPQ93844.1"/>
    </source>
</evidence>
<dbReference type="OMA" id="AREGNTH"/>
<evidence type="ECO:0000313" key="4">
    <source>
        <dbReference type="Proteomes" id="UP000290189"/>
    </source>
</evidence>
<geneLocation type="mitochondrion" evidence="2"/>
<dbReference type="SUPFAM" id="SSF140864">
    <property type="entry name" value="TROVE domain-like"/>
    <property type="match status" value="1"/>
</dbReference>
<evidence type="ECO:0000313" key="3">
    <source>
        <dbReference type="Proteomes" id="UP000039324"/>
    </source>
</evidence>
<organism evidence="1 3">
    <name type="scientific">Plasmodiophora brassicae</name>
    <name type="common">Clubroot disease agent</name>
    <dbReference type="NCBI Taxonomy" id="37360"/>
    <lineage>
        <taxon>Eukaryota</taxon>
        <taxon>Sar</taxon>
        <taxon>Rhizaria</taxon>
        <taxon>Endomyxa</taxon>
        <taxon>Phytomyxea</taxon>
        <taxon>Plasmodiophorida</taxon>
        <taxon>Plasmodiophoridae</taxon>
        <taxon>Plasmodiophora</taxon>
    </lineage>
</organism>
<gene>
    <name evidence="1" type="ORF">PBRA_001724</name>
    <name evidence="2" type="ORF">PLBR_LOCUS1059</name>
</gene>
<protein>
    <submittedName>
        <fullName evidence="1">Uncharacterized protein</fullName>
    </submittedName>
</protein>
<reference evidence="1 3" key="1">
    <citation type="submission" date="2015-02" db="EMBL/GenBank/DDBJ databases">
        <authorList>
            <person name="Chooi Y.-H."/>
        </authorList>
    </citation>
    <scope>NUCLEOTIDE SEQUENCE [LARGE SCALE GENOMIC DNA]</scope>
    <source>
        <strain evidence="1">E3</strain>
    </source>
</reference>
<dbReference type="Proteomes" id="UP000039324">
    <property type="component" value="Unassembled WGS sequence"/>
</dbReference>
<dbReference type="InterPro" id="IPR037214">
    <property type="entry name" value="TROVE_dom_sf"/>
</dbReference>
<accession>A0A0G4IZE8</accession>
<keyword evidence="3" id="KW-1185">Reference proteome</keyword>
<dbReference type="Proteomes" id="UP000290189">
    <property type="component" value="Unassembled WGS sequence"/>
</dbReference>